<evidence type="ECO:0000313" key="2">
    <source>
        <dbReference type="Proteomes" id="UP000440125"/>
    </source>
</evidence>
<accession>A0A6A9QP65</accession>
<proteinExistence type="predicted"/>
<organism evidence="1 2">
    <name type="scientific">Acidianus infernus</name>
    <dbReference type="NCBI Taxonomy" id="12915"/>
    <lineage>
        <taxon>Archaea</taxon>
        <taxon>Thermoproteota</taxon>
        <taxon>Thermoprotei</taxon>
        <taxon>Sulfolobales</taxon>
        <taxon>Sulfolobaceae</taxon>
        <taxon>Acidianus</taxon>
    </lineage>
</organism>
<dbReference type="EMBL" id="WFIY01000004">
    <property type="protein sequence ID" value="MUM65698.1"/>
    <property type="molecule type" value="Genomic_DNA"/>
</dbReference>
<name>A0A6A9QP65_ACIIN</name>
<sequence>MYEVERLRQLGYNLNSKYLVHSIENYSYISSNGLGEFKYTINFTLKEDLKKDLFIFSLFPVEKIQIIEKNIKLFENNIEKLCNFNINLSNLEMIYVFSLKLECNLAKNRNYLLLFNIKYKNSLDNPDKLYKVLKRIYGETSIANFFILTRNFPVMRYSVWLKYEGFEISRSELVITDKINQYGKPENIIYKNDIKIFNDEVRATIDFPIPDTAYVILTKLCSKK</sequence>
<protein>
    <submittedName>
        <fullName evidence="1">Uncharacterized protein</fullName>
    </submittedName>
</protein>
<comment type="caution">
    <text evidence="1">The sequence shown here is derived from an EMBL/GenBank/DDBJ whole genome shotgun (WGS) entry which is preliminary data.</text>
</comment>
<dbReference type="Proteomes" id="UP000440125">
    <property type="component" value="Unassembled WGS sequence"/>
</dbReference>
<dbReference type="AlphaFoldDB" id="A0A6A9QP65"/>
<reference evidence="1 2" key="1">
    <citation type="submission" date="2019-10" db="EMBL/GenBank/DDBJ databases">
        <title>Genome Sequences from Six Type Strain Members of the Archaeal Family Sulfolobaceae: Acidianus ambivalens, Acidianus infernus, Metallosphaera prunae, Stygiolobus azoricus, Sulfolobus metallicus, and Sulfurisphaera ohwakuensis.</title>
        <authorList>
            <person name="Counts J.A."/>
            <person name="Kelly R.M."/>
        </authorList>
    </citation>
    <scope>NUCLEOTIDE SEQUENCE [LARGE SCALE GENOMIC DNA]</scope>
    <source>
        <strain evidence="1 2">DSM 3191</strain>
    </source>
</reference>
<gene>
    <name evidence="1" type="ORF">D1867_10685</name>
</gene>
<keyword evidence="2" id="KW-1185">Reference proteome</keyword>
<evidence type="ECO:0000313" key="1">
    <source>
        <dbReference type="EMBL" id="MUM65698.1"/>
    </source>
</evidence>
<dbReference type="RefSeq" id="WP_155864120.1">
    <property type="nucleotide sequence ID" value="NZ_WFIY01000004.1"/>
</dbReference>